<evidence type="ECO:0000256" key="5">
    <source>
        <dbReference type="ARBA" id="ARBA00022801"/>
    </source>
</evidence>
<accession>A0AAV1S1R8</accession>
<keyword evidence="6 8" id="KW-0326">Glycosidase</keyword>
<dbReference type="FunFam" id="2.160.20.10:FF:000111">
    <property type="entry name" value="Pectin lyase-like superfamily protein"/>
    <property type="match status" value="1"/>
</dbReference>
<evidence type="ECO:0000313" key="10">
    <source>
        <dbReference type="Proteomes" id="UP001314170"/>
    </source>
</evidence>
<evidence type="ECO:0000256" key="7">
    <source>
        <dbReference type="ARBA" id="ARBA00023316"/>
    </source>
</evidence>
<dbReference type="PANTHER" id="PTHR31375">
    <property type="match status" value="1"/>
</dbReference>
<keyword evidence="4" id="KW-0964">Secreted</keyword>
<dbReference type="GO" id="GO:0004650">
    <property type="term" value="F:polygalacturonase activity"/>
    <property type="evidence" value="ECO:0007669"/>
    <property type="project" value="InterPro"/>
</dbReference>
<dbReference type="SUPFAM" id="SSF51126">
    <property type="entry name" value="Pectin lyase-like"/>
    <property type="match status" value="1"/>
</dbReference>
<dbReference type="InterPro" id="IPR000743">
    <property type="entry name" value="Glyco_hydro_28"/>
</dbReference>
<evidence type="ECO:0008006" key="11">
    <source>
        <dbReference type="Google" id="ProtNLM"/>
    </source>
</evidence>
<gene>
    <name evidence="9" type="ORF">DCAF_LOCUS17117</name>
</gene>
<keyword evidence="10" id="KW-1185">Reference proteome</keyword>
<evidence type="ECO:0000256" key="8">
    <source>
        <dbReference type="RuleBase" id="RU361169"/>
    </source>
</evidence>
<dbReference type="GO" id="GO:0005975">
    <property type="term" value="P:carbohydrate metabolic process"/>
    <property type="evidence" value="ECO:0007669"/>
    <property type="project" value="InterPro"/>
</dbReference>
<dbReference type="EMBL" id="CAWUPB010001160">
    <property type="protein sequence ID" value="CAK7343066.1"/>
    <property type="molecule type" value="Genomic_DNA"/>
</dbReference>
<dbReference type="InterPro" id="IPR011050">
    <property type="entry name" value="Pectin_lyase_fold/virulence"/>
</dbReference>
<protein>
    <recommendedName>
        <fullName evidence="11">Polygalacturonase</fullName>
    </recommendedName>
</protein>
<keyword evidence="5 8" id="KW-0378">Hydrolase</keyword>
<dbReference type="Proteomes" id="UP001314170">
    <property type="component" value="Unassembled WGS sequence"/>
</dbReference>
<dbReference type="Gene3D" id="2.160.20.10">
    <property type="entry name" value="Single-stranded right-handed beta-helix, Pectin lyase-like"/>
    <property type="match status" value="1"/>
</dbReference>
<organism evidence="9 10">
    <name type="scientific">Dovyalis caffra</name>
    <dbReference type="NCBI Taxonomy" id="77055"/>
    <lineage>
        <taxon>Eukaryota</taxon>
        <taxon>Viridiplantae</taxon>
        <taxon>Streptophyta</taxon>
        <taxon>Embryophyta</taxon>
        <taxon>Tracheophyta</taxon>
        <taxon>Spermatophyta</taxon>
        <taxon>Magnoliopsida</taxon>
        <taxon>eudicotyledons</taxon>
        <taxon>Gunneridae</taxon>
        <taxon>Pentapetalae</taxon>
        <taxon>rosids</taxon>
        <taxon>fabids</taxon>
        <taxon>Malpighiales</taxon>
        <taxon>Salicaceae</taxon>
        <taxon>Flacourtieae</taxon>
        <taxon>Dovyalis</taxon>
    </lineage>
</organism>
<evidence type="ECO:0000256" key="4">
    <source>
        <dbReference type="ARBA" id="ARBA00022525"/>
    </source>
</evidence>
<comment type="subcellular location">
    <subcellularLocation>
        <location evidence="1">Secreted</location>
        <location evidence="1">Cell wall</location>
    </subcellularLocation>
</comment>
<dbReference type="AlphaFoldDB" id="A0AAV1S1R8"/>
<comment type="caution">
    <text evidence="9">The sequence shown here is derived from an EMBL/GenBank/DDBJ whole genome shotgun (WGS) entry which is preliminary data.</text>
</comment>
<dbReference type="GO" id="GO:0071555">
    <property type="term" value="P:cell wall organization"/>
    <property type="evidence" value="ECO:0007669"/>
    <property type="project" value="UniProtKB-KW"/>
</dbReference>
<dbReference type="InterPro" id="IPR012334">
    <property type="entry name" value="Pectin_lyas_fold"/>
</dbReference>
<evidence type="ECO:0000256" key="3">
    <source>
        <dbReference type="ARBA" id="ARBA00022512"/>
    </source>
</evidence>
<evidence type="ECO:0000256" key="6">
    <source>
        <dbReference type="ARBA" id="ARBA00023295"/>
    </source>
</evidence>
<evidence type="ECO:0000313" key="9">
    <source>
        <dbReference type="EMBL" id="CAK7343066.1"/>
    </source>
</evidence>
<sequence>MFHIVINGCNDVRIQRVRVSASEKNPNTDGIHVQLSSNVAILNSKIGTGDDCVSIGAGTTNLWIENVVCGPGHGITLEFGVQNVRVKTRTFIGTQNGLRIKSWGRPSNDFVRNVLFQHAIMTNVQNPIIIDQNYCPDSKNCPGQAFLVKISDVTYQDIHGTSATQVAVKSECSKKFPCTGIKMEDVKLTFNNQPARASCSNADGTTSGVIEPSKLSLVK</sequence>
<proteinExistence type="inferred from homology"/>
<reference evidence="9 10" key="1">
    <citation type="submission" date="2024-01" db="EMBL/GenBank/DDBJ databases">
        <authorList>
            <person name="Waweru B."/>
        </authorList>
    </citation>
    <scope>NUCLEOTIDE SEQUENCE [LARGE SCALE GENOMIC DNA]</scope>
</reference>
<keyword evidence="3" id="KW-0134">Cell wall</keyword>
<evidence type="ECO:0000256" key="2">
    <source>
        <dbReference type="ARBA" id="ARBA00008834"/>
    </source>
</evidence>
<name>A0AAV1S1R8_9ROSI</name>
<evidence type="ECO:0000256" key="1">
    <source>
        <dbReference type="ARBA" id="ARBA00004191"/>
    </source>
</evidence>
<dbReference type="Pfam" id="PF00295">
    <property type="entry name" value="Glyco_hydro_28"/>
    <property type="match status" value="1"/>
</dbReference>
<keyword evidence="7" id="KW-0961">Cell wall biogenesis/degradation</keyword>
<comment type="similarity">
    <text evidence="2 8">Belongs to the glycosyl hydrolase 28 family.</text>
</comment>